<dbReference type="OrthoDB" id="1927797at2759"/>
<keyword evidence="2" id="KW-0472">Membrane</keyword>
<evidence type="ECO:0000256" key="1">
    <source>
        <dbReference type="SAM" id="MobiDB-lite"/>
    </source>
</evidence>
<evidence type="ECO:0000256" key="2">
    <source>
        <dbReference type="SAM" id="Phobius"/>
    </source>
</evidence>
<dbReference type="EMBL" id="VEPZ02001765">
    <property type="protein sequence ID" value="KAE8656491.1"/>
    <property type="molecule type" value="Genomic_DNA"/>
</dbReference>
<dbReference type="GO" id="GO:0010020">
    <property type="term" value="P:chloroplast fission"/>
    <property type="evidence" value="ECO:0007669"/>
    <property type="project" value="InterPro"/>
</dbReference>
<keyword evidence="4" id="KW-1185">Reference proteome</keyword>
<organism evidence="3 4">
    <name type="scientific">Hibiscus syriacus</name>
    <name type="common">Rose of Sharon</name>
    <dbReference type="NCBI Taxonomy" id="106335"/>
    <lineage>
        <taxon>Eukaryota</taxon>
        <taxon>Viridiplantae</taxon>
        <taxon>Streptophyta</taxon>
        <taxon>Embryophyta</taxon>
        <taxon>Tracheophyta</taxon>
        <taxon>Spermatophyta</taxon>
        <taxon>Magnoliopsida</taxon>
        <taxon>eudicotyledons</taxon>
        <taxon>Gunneridae</taxon>
        <taxon>Pentapetalae</taxon>
        <taxon>rosids</taxon>
        <taxon>malvids</taxon>
        <taxon>Malvales</taxon>
        <taxon>Malvaceae</taxon>
        <taxon>Malvoideae</taxon>
        <taxon>Hibiscus</taxon>
    </lineage>
</organism>
<dbReference type="AlphaFoldDB" id="A0A6A2WFT2"/>
<gene>
    <name evidence="3" type="ORF">F3Y22_tig00117000pilonHSYRG00185</name>
</gene>
<comment type="caution">
    <text evidence="3">The sequence shown here is derived from an EMBL/GenBank/DDBJ whole genome shotgun (WGS) entry which is preliminary data.</text>
</comment>
<keyword evidence="2" id="KW-0812">Transmembrane</keyword>
<name>A0A6A2WFT2_HIBSY</name>
<dbReference type="Proteomes" id="UP000436088">
    <property type="component" value="Unassembled WGS sequence"/>
</dbReference>
<evidence type="ECO:0000313" key="3">
    <source>
        <dbReference type="EMBL" id="KAE8656491.1"/>
    </source>
</evidence>
<feature type="transmembrane region" description="Helical" evidence="2">
    <location>
        <begin position="109"/>
        <end position="129"/>
    </location>
</feature>
<dbReference type="PANTHER" id="PTHR36317">
    <property type="entry name" value="PROTEIN MULTIPLE CHLOROPLAST DIVISION SITE 1"/>
    <property type="match status" value="1"/>
</dbReference>
<protein>
    <submittedName>
        <fullName evidence="3">Tonoplast monosaccharide transporter2 isoform 1</fullName>
    </submittedName>
</protein>
<dbReference type="GO" id="GO:0009706">
    <property type="term" value="C:chloroplast inner membrane"/>
    <property type="evidence" value="ECO:0007669"/>
    <property type="project" value="TreeGrafter"/>
</dbReference>
<keyword evidence="2" id="KW-1133">Transmembrane helix</keyword>
<sequence length="353" mass="40211">MASIWLLQLPSLPFQHRVFSNGTSFLLHRRHCLSQRLNWIPLTPNRTFFMRAVNGPMSSEEDNCAHNEVVDRAKSTLVVDSRHPLALFQESIASFPPAVFLMKIFPRNYFTVGLCITIAIMVVALRAYAERKPSQSHPGSVADLVRRGQLRPDRRGVSRPLNYDDPFNNPLVKVGKSNSTVEMCGKQYRLAPVNLTKEQQAVHQKRRSRAYQWKRTTVFLKEGDSIPADVDPDAIRWIPANHPFATTASDIDEDLVQNNVYQQCGVPFRIQAEHDALQRKLEALQKEEKLNNLLIDSRNAKDFQRPFKLNDWSEDPVEQGPINNSRVETKPTKTGHASDSIESDTSSEEMKQP</sequence>
<accession>A0A6A2WFT2</accession>
<feature type="region of interest" description="Disordered" evidence="1">
    <location>
        <begin position="310"/>
        <end position="353"/>
    </location>
</feature>
<reference evidence="3" key="1">
    <citation type="submission" date="2019-09" db="EMBL/GenBank/DDBJ databases">
        <title>Draft genome information of white flower Hibiscus syriacus.</title>
        <authorList>
            <person name="Kim Y.-M."/>
        </authorList>
    </citation>
    <scope>NUCLEOTIDE SEQUENCE [LARGE SCALE GENOMIC DNA]</scope>
    <source>
        <strain evidence="3">YM2019G1</strain>
    </source>
</reference>
<evidence type="ECO:0000313" key="4">
    <source>
        <dbReference type="Proteomes" id="UP000436088"/>
    </source>
</evidence>
<dbReference type="InterPro" id="IPR034572">
    <property type="entry name" value="MCD1"/>
</dbReference>
<dbReference type="PANTHER" id="PTHR36317:SF1">
    <property type="entry name" value="PROTEIN MULTIPLE CHLOROPLAST DIVISION SITE 1"/>
    <property type="match status" value="1"/>
</dbReference>
<proteinExistence type="predicted"/>